<comment type="caution">
    <text evidence="1">The sequence shown here is derived from an EMBL/GenBank/DDBJ whole genome shotgun (WGS) entry which is preliminary data.</text>
</comment>
<sequence length="130" mass="14229">MPPLKLTSVLAHEVEVSGDVAATFHLEPNHNPRAGETAKVWFALTRRGGQIIPLEQCNCKLEVYPKGYKEGDTALMELPLKAVSAERYKGIPGADIVFPKAGIYELELSGTAKTAANFKPFKLTYTVTVR</sequence>
<dbReference type="Proteomes" id="UP001384579">
    <property type="component" value="Unassembled WGS sequence"/>
</dbReference>
<dbReference type="EMBL" id="JBBLXS010000124">
    <property type="protein sequence ID" value="MEK0185497.1"/>
    <property type="molecule type" value="Genomic_DNA"/>
</dbReference>
<evidence type="ECO:0000313" key="1">
    <source>
        <dbReference type="EMBL" id="MEK0185497.1"/>
    </source>
</evidence>
<proteinExistence type="predicted"/>
<organism evidence="1 2">
    <name type="scientific">Microcoleus anatoxicus PTRS2</name>
    <dbReference type="NCBI Taxonomy" id="2705321"/>
    <lineage>
        <taxon>Bacteria</taxon>
        <taxon>Bacillati</taxon>
        <taxon>Cyanobacteriota</taxon>
        <taxon>Cyanophyceae</taxon>
        <taxon>Oscillatoriophycideae</taxon>
        <taxon>Oscillatoriales</taxon>
        <taxon>Microcoleaceae</taxon>
        <taxon>Microcoleus</taxon>
        <taxon>Microcoleus anatoxicus</taxon>
    </lineage>
</organism>
<name>A0ABU8YMB1_9CYAN</name>
<reference evidence="1 2" key="1">
    <citation type="journal article" date="2020" name="Harmful Algae">
        <title>Molecular and morphological characterization of a novel dihydroanatoxin-a producing Microcoleus species (cyanobacteria) from the Russian River, California, USA.</title>
        <authorList>
            <person name="Conklin K.Y."/>
            <person name="Stancheva R."/>
            <person name="Otten T.G."/>
            <person name="Fadness R."/>
            <person name="Boyer G.L."/>
            <person name="Read B."/>
            <person name="Zhang X."/>
            <person name="Sheath R.G."/>
        </authorList>
    </citation>
    <scope>NUCLEOTIDE SEQUENCE [LARGE SCALE GENOMIC DNA]</scope>
    <source>
        <strain evidence="1 2">PTRS2</strain>
    </source>
</reference>
<evidence type="ECO:0000313" key="2">
    <source>
        <dbReference type="Proteomes" id="UP001384579"/>
    </source>
</evidence>
<keyword evidence="2" id="KW-1185">Reference proteome</keyword>
<accession>A0ABU8YMB1</accession>
<gene>
    <name evidence="1" type="ORF">WMG39_11665</name>
</gene>
<dbReference type="RefSeq" id="WP_340541459.1">
    <property type="nucleotide sequence ID" value="NZ_JBBLXS010000124.1"/>
</dbReference>
<protein>
    <submittedName>
        <fullName evidence="1">Uncharacterized protein</fullName>
    </submittedName>
</protein>